<proteinExistence type="predicted"/>
<reference evidence="1 2" key="1">
    <citation type="submission" date="2019-03" db="EMBL/GenBank/DDBJ databases">
        <title>Genomic Encyclopedia of Type Strains, Phase IV (KMG-IV): sequencing the most valuable type-strain genomes for metagenomic binning, comparative biology and taxonomic classification.</title>
        <authorList>
            <person name="Goeker M."/>
        </authorList>
    </citation>
    <scope>NUCLEOTIDE SEQUENCE [LARGE SCALE GENOMIC DNA]</scope>
    <source>
        <strain evidence="1 2">DSM 24984</strain>
    </source>
</reference>
<keyword evidence="2" id="KW-1185">Reference proteome</keyword>
<evidence type="ECO:0000313" key="1">
    <source>
        <dbReference type="EMBL" id="TCK59841.1"/>
    </source>
</evidence>
<dbReference type="RefSeq" id="WP_132873998.1">
    <property type="nucleotide sequence ID" value="NZ_SMGG01000005.1"/>
</dbReference>
<organism evidence="1 2">
    <name type="scientific">Seleniivibrio woodruffii</name>
    <dbReference type="NCBI Taxonomy" id="1078050"/>
    <lineage>
        <taxon>Bacteria</taxon>
        <taxon>Pseudomonadati</taxon>
        <taxon>Deferribacterota</taxon>
        <taxon>Deferribacteres</taxon>
        <taxon>Deferribacterales</taxon>
        <taxon>Geovibrionaceae</taxon>
        <taxon>Seleniivibrio</taxon>
    </lineage>
</organism>
<gene>
    <name evidence="1" type="ORF">C8D98_2008</name>
</gene>
<dbReference type="OrthoDB" id="326253at2"/>
<sequence>MVNNTSFNPPDTSFLETSANEGTLFFLSFDLVNSTEYKNRFAQGWVNKITEFYSGCINGVSKQLAENSWREWKKNGDEVLFYFKIESDFDLYKTIPKIAQILKEIISMVQKGDGAGILSVKATIWSAFVTTKKEYVDNSNLAIIDKNTENMDFIGPDIDFGFRIAKENAPGIICIDPKILAMFEDIPATVGFHVVDFVQVKGVWNGRYVPVVWYHEDIKTPQKIFEFDESKRNHLVKTLFETVLNSTQVSMKQVIKDVNIKTKLDKISNNLQKFEIPGYKDNSNIRNVAIDRISETHIVAILFNKELNKVFCALRANVKPNFPNQWEFGCTQLIAGNLTVTEQLKQAYKDEFNLNITSFFGDTEHPYVVDNYKFIDSTTKRWIPGFRYTGIAEGDPSFNPAKHSKSEWILLSDIDTIAPVTAVPNFHDGIKKAHQLLSKSVIS</sequence>
<dbReference type="AlphaFoldDB" id="A0A4V2PRR3"/>
<dbReference type="Gene3D" id="3.90.79.10">
    <property type="entry name" value="Nucleoside Triphosphate Pyrophosphohydrolase"/>
    <property type="match status" value="1"/>
</dbReference>
<dbReference type="EMBL" id="SMGG01000005">
    <property type="protein sequence ID" value="TCK59841.1"/>
    <property type="molecule type" value="Genomic_DNA"/>
</dbReference>
<evidence type="ECO:0000313" key="2">
    <source>
        <dbReference type="Proteomes" id="UP000294614"/>
    </source>
</evidence>
<comment type="caution">
    <text evidence="1">The sequence shown here is derived from an EMBL/GenBank/DDBJ whole genome shotgun (WGS) entry which is preliminary data.</text>
</comment>
<protein>
    <submittedName>
        <fullName evidence="1">Uncharacterized protein</fullName>
    </submittedName>
</protein>
<dbReference type="Proteomes" id="UP000294614">
    <property type="component" value="Unassembled WGS sequence"/>
</dbReference>
<name>A0A4V2PRR3_9BACT</name>
<accession>A0A4V2PRR3</accession>